<dbReference type="PANTHER" id="PTHR30419">
    <property type="entry name" value="HTH-TYPE TRANSCRIPTIONAL REGULATOR YBHD"/>
    <property type="match status" value="1"/>
</dbReference>
<dbReference type="Gene3D" id="1.10.10.10">
    <property type="entry name" value="Winged helix-like DNA-binding domain superfamily/Winged helix DNA-binding domain"/>
    <property type="match status" value="1"/>
</dbReference>
<evidence type="ECO:0000313" key="6">
    <source>
        <dbReference type="EMBL" id="GLQ53827.1"/>
    </source>
</evidence>
<comment type="similarity">
    <text evidence="1">Belongs to the LysR transcriptional regulatory family.</text>
</comment>
<evidence type="ECO:0000256" key="3">
    <source>
        <dbReference type="ARBA" id="ARBA00023125"/>
    </source>
</evidence>
<dbReference type="InterPro" id="IPR036388">
    <property type="entry name" value="WH-like_DNA-bd_sf"/>
</dbReference>
<proteinExistence type="inferred from homology"/>
<dbReference type="PRINTS" id="PR00039">
    <property type="entry name" value="HTHLYSR"/>
</dbReference>
<keyword evidence="7" id="KW-1185">Reference proteome</keyword>
<sequence>MDIDGRLTLKQLRAFVSVYKHRKLVTAAEELRVTQSAISVLIRQIESTLGIRLFDRNTRSLEPTLAATEVFGIAERVLQEVGTLVFSAREMTAGVRGRVHLAATPSTAAALLATTVGRFSREYERIRLILDDCAPNQFLSLIQSEQVEFGVGTPPLNEAGFESSPLLEDTMYLVCADSHAMARQAAVSWKDLRGVPVIAFRPGYGVRRLIDDTAAKAGIELNIVHEAGFLDTAAWMAASGLGVCLLPGALARKHAHQPVAIVPLRNPVVRRTIALVTKKGRSLSPACRIFVDMLRSDLAVGPPSDAD</sequence>
<keyword evidence="3" id="KW-0238">DNA-binding</keyword>
<dbReference type="SUPFAM" id="SSF53850">
    <property type="entry name" value="Periplasmic binding protein-like II"/>
    <property type="match status" value="1"/>
</dbReference>
<dbReference type="Gene3D" id="3.40.190.290">
    <property type="match status" value="1"/>
</dbReference>
<evidence type="ECO:0000259" key="5">
    <source>
        <dbReference type="PROSITE" id="PS50931"/>
    </source>
</evidence>
<dbReference type="CDD" id="cd08440">
    <property type="entry name" value="PBP2_LTTR_like_4"/>
    <property type="match status" value="1"/>
</dbReference>
<dbReference type="Proteomes" id="UP001156691">
    <property type="component" value="Unassembled WGS sequence"/>
</dbReference>
<evidence type="ECO:0000256" key="4">
    <source>
        <dbReference type="ARBA" id="ARBA00023163"/>
    </source>
</evidence>
<evidence type="ECO:0000256" key="1">
    <source>
        <dbReference type="ARBA" id="ARBA00009437"/>
    </source>
</evidence>
<feature type="domain" description="HTH lysR-type" evidence="5">
    <location>
        <begin position="7"/>
        <end position="64"/>
    </location>
</feature>
<gene>
    <name evidence="6" type="ORF">GCM10010862_10860</name>
</gene>
<dbReference type="EMBL" id="BSNS01000007">
    <property type="protein sequence ID" value="GLQ53827.1"/>
    <property type="molecule type" value="Genomic_DNA"/>
</dbReference>
<dbReference type="InterPro" id="IPR005119">
    <property type="entry name" value="LysR_subst-bd"/>
</dbReference>
<reference evidence="7" key="1">
    <citation type="journal article" date="2019" name="Int. J. Syst. Evol. Microbiol.">
        <title>The Global Catalogue of Microorganisms (GCM) 10K type strain sequencing project: providing services to taxonomists for standard genome sequencing and annotation.</title>
        <authorList>
            <consortium name="The Broad Institute Genomics Platform"/>
            <consortium name="The Broad Institute Genome Sequencing Center for Infectious Disease"/>
            <person name="Wu L."/>
            <person name="Ma J."/>
        </authorList>
    </citation>
    <scope>NUCLEOTIDE SEQUENCE [LARGE SCALE GENOMIC DNA]</scope>
    <source>
        <strain evidence="7">NBRC 112416</strain>
    </source>
</reference>
<keyword evidence="2" id="KW-0805">Transcription regulation</keyword>
<keyword evidence="4" id="KW-0804">Transcription</keyword>
<dbReference type="PANTHER" id="PTHR30419:SF8">
    <property type="entry name" value="NITROGEN ASSIMILATION TRANSCRIPTIONAL ACTIVATOR-RELATED"/>
    <property type="match status" value="1"/>
</dbReference>
<dbReference type="Pfam" id="PF00126">
    <property type="entry name" value="HTH_1"/>
    <property type="match status" value="1"/>
</dbReference>
<organism evidence="6 7">
    <name type="scientific">Devosia nitrariae</name>
    <dbReference type="NCBI Taxonomy" id="2071872"/>
    <lineage>
        <taxon>Bacteria</taxon>
        <taxon>Pseudomonadati</taxon>
        <taxon>Pseudomonadota</taxon>
        <taxon>Alphaproteobacteria</taxon>
        <taxon>Hyphomicrobiales</taxon>
        <taxon>Devosiaceae</taxon>
        <taxon>Devosia</taxon>
    </lineage>
</organism>
<dbReference type="InterPro" id="IPR000847">
    <property type="entry name" value="LysR_HTH_N"/>
</dbReference>
<dbReference type="InterPro" id="IPR050950">
    <property type="entry name" value="HTH-type_LysR_regulators"/>
</dbReference>
<evidence type="ECO:0000256" key="2">
    <source>
        <dbReference type="ARBA" id="ARBA00023015"/>
    </source>
</evidence>
<protein>
    <submittedName>
        <fullName evidence="6">LysR family transcriptional regulator</fullName>
    </submittedName>
</protein>
<dbReference type="Pfam" id="PF03466">
    <property type="entry name" value="LysR_substrate"/>
    <property type="match status" value="1"/>
</dbReference>
<dbReference type="InterPro" id="IPR036390">
    <property type="entry name" value="WH_DNA-bd_sf"/>
</dbReference>
<dbReference type="SUPFAM" id="SSF46785">
    <property type="entry name" value="Winged helix' DNA-binding domain"/>
    <property type="match status" value="1"/>
</dbReference>
<name>A0ABQ5W1Q9_9HYPH</name>
<dbReference type="RefSeq" id="WP_284339277.1">
    <property type="nucleotide sequence ID" value="NZ_BSNS01000007.1"/>
</dbReference>
<comment type="caution">
    <text evidence="6">The sequence shown here is derived from an EMBL/GenBank/DDBJ whole genome shotgun (WGS) entry which is preliminary data.</text>
</comment>
<evidence type="ECO:0000313" key="7">
    <source>
        <dbReference type="Proteomes" id="UP001156691"/>
    </source>
</evidence>
<dbReference type="PROSITE" id="PS50931">
    <property type="entry name" value="HTH_LYSR"/>
    <property type="match status" value="1"/>
</dbReference>
<accession>A0ABQ5W1Q9</accession>